<keyword evidence="3" id="KW-1185">Reference proteome</keyword>
<proteinExistence type="predicted"/>
<evidence type="ECO:0000313" key="2">
    <source>
        <dbReference type="EMBL" id="KAJ3562432.1"/>
    </source>
</evidence>
<dbReference type="AlphaFoldDB" id="A0A9W8TJB1"/>
<evidence type="ECO:0000256" key="1">
    <source>
        <dbReference type="SAM" id="MobiDB-lite"/>
    </source>
</evidence>
<feature type="region of interest" description="Disordered" evidence="1">
    <location>
        <begin position="37"/>
        <end position="75"/>
    </location>
</feature>
<comment type="caution">
    <text evidence="2">The sequence shown here is derived from an EMBL/GenBank/DDBJ whole genome shotgun (WGS) entry which is preliminary data.</text>
</comment>
<evidence type="ECO:0000313" key="3">
    <source>
        <dbReference type="Proteomes" id="UP001148614"/>
    </source>
</evidence>
<reference evidence="2" key="1">
    <citation type="submission" date="2022-07" db="EMBL/GenBank/DDBJ databases">
        <title>Genome Sequence of Xylaria arbuscula.</title>
        <authorList>
            <person name="Buettner E."/>
        </authorList>
    </citation>
    <scope>NUCLEOTIDE SEQUENCE</scope>
    <source>
        <strain evidence="2">VT107</strain>
    </source>
</reference>
<name>A0A9W8TJB1_9PEZI</name>
<dbReference type="Proteomes" id="UP001148614">
    <property type="component" value="Unassembled WGS sequence"/>
</dbReference>
<sequence>MLCLLQTPSQTFSQQTNLRTQAVQSLRFFKTTKTFATCPAGTRPRPSTVDPAKATPAPRLAVRGLGEPYLEPHEL</sequence>
<protein>
    <submittedName>
        <fullName evidence="2">Uncharacterized protein</fullName>
    </submittedName>
</protein>
<gene>
    <name evidence="2" type="ORF">NPX13_g8569</name>
</gene>
<accession>A0A9W8TJB1</accession>
<organism evidence="2 3">
    <name type="scientific">Xylaria arbuscula</name>
    <dbReference type="NCBI Taxonomy" id="114810"/>
    <lineage>
        <taxon>Eukaryota</taxon>
        <taxon>Fungi</taxon>
        <taxon>Dikarya</taxon>
        <taxon>Ascomycota</taxon>
        <taxon>Pezizomycotina</taxon>
        <taxon>Sordariomycetes</taxon>
        <taxon>Xylariomycetidae</taxon>
        <taxon>Xylariales</taxon>
        <taxon>Xylariaceae</taxon>
        <taxon>Xylaria</taxon>
    </lineage>
</organism>
<dbReference type="EMBL" id="JANPWZ010001903">
    <property type="protein sequence ID" value="KAJ3562432.1"/>
    <property type="molecule type" value="Genomic_DNA"/>
</dbReference>